<feature type="region of interest" description="Disordered" evidence="2">
    <location>
        <begin position="1"/>
        <end position="29"/>
    </location>
</feature>
<feature type="compositionally biased region" description="Basic residues" evidence="2">
    <location>
        <begin position="106"/>
        <end position="117"/>
    </location>
</feature>
<dbReference type="AlphaFoldDB" id="A0A7E4VET1"/>
<keyword evidence="1" id="KW-0175">Coiled coil</keyword>
<sequence length="431" mass="48542">MPPNSSTPKEPPGVNTSDDNNNGHERFSKESAIAYWDNVFKEFSYDAAQTDARTAEEWDWEPLPEYSAPVEHYGPDELDAMGMPPCSSRSIPRVTPSEAANGRDSRRQRREARRNRRSLGYATHSAHRAEPLRRFNRNPFIAYSTVRNAANSALQQTTGTDASAIDRSLTTPRRAVTAIANTIRDEATPQLLGNDLTERNLRIMANENYAEKLKKIDEEHQKAIDELATRMINELEEEQRLIEAQLKAMDGNGDIKHGVHYAPRKELRRRNAAGVTERVAPEATTTHTGPFAPVYKAHWIDPVEIESDMALVNEVLGTQPPVYEDRHQRVVMTADKLCLDGRKHSRHSGFVTLHTIDRGDIPAFLVSNNENCLTYRAIFPGDTRVVCVTVDDLLTGRVRITKRVAVPKKKDEPAEADKKPPKKGRGRKKKL</sequence>
<accession>A0A7E4VET1</accession>
<reference evidence="3" key="1">
    <citation type="journal article" date="2013" name="Genetics">
        <title>The draft genome and transcriptome of Panagrellus redivivus are shaped by the harsh demands of a free-living lifestyle.</title>
        <authorList>
            <person name="Srinivasan J."/>
            <person name="Dillman A.R."/>
            <person name="Macchietto M.G."/>
            <person name="Heikkinen L."/>
            <person name="Lakso M."/>
            <person name="Fracchia K.M."/>
            <person name="Antoshechkin I."/>
            <person name="Mortazavi A."/>
            <person name="Wong G."/>
            <person name="Sternberg P.W."/>
        </authorList>
    </citation>
    <scope>NUCLEOTIDE SEQUENCE [LARGE SCALE GENOMIC DNA]</scope>
    <source>
        <strain evidence="3">MT8872</strain>
    </source>
</reference>
<evidence type="ECO:0000256" key="1">
    <source>
        <dbReference type="SAM" id="Coils"/>
    </source>
</evidence>
<feature type="region of interest" description="Disordered" evidence="2">
    <location>
        <begin position="405"/>
        <end position="431"/>
    </location>
</feature>
<organism evidence="3 4">
    <name type="scientific">Panagrellus redivivus</name>
    <name type="common">Microworm</name>
    <dbReference type="NCBI Taxonomy" id="6233"/>
    <lineage>
        <taxon>Eukaryota</taxon>
        <taxon>Metazoa</taxon>
        <taxon>Ecdysozoa</taxon>
        <taxon>Nematoda</taxon>
        <taxon>Chromadorea</taxon>
        <taxon>Rhabditida</taxon>
        <taxon>Tylenchina</taxon>
        <taxon>Panagrolaimomorpha</taxon>
        <taxon>Panagrolaimoidea</taxon>
        <taxon>Panagrolaimidae</taxon>
        <taxon>Panagrellus</taxon>
    </lineage>
</organism>
<feature type="coiled-coil region" evidence="1">
    <location>
        <begin position="206"/>
        <end position="252"/>
    </location>
</feature>
<feature type="compositionally biased region" description="Basic and acidic residues" evidence="2">
    <location>
        <begin position="408"/>
        <end position="419"/>
    </location>
</feature>
<protein>
    <submittedName>
        <fullName evidence="4">Reverse transcriptase domain-containing protein</fullName>
    </submittedName>
</protein>
<reference evidence="4" key="2">
    <citation type="submission" date="2020-10" db="UniProtKB">
        <authorList>
            <consortium name="WormBaseParasite"/>
        </authorList>
    </citation>
    <scope>IDENTIFICATION</scope>
</reference>
<feature type="region of interest" description="Disordered" evidence="2">
    <location>
        <begin position="79"/>
        <end position="123"/>
    </location>
</feature>
<feature type="compositionally biased region" description="Basic residues" evidence="2">
    <location>
        <begin position="420"/>
        <end position="431"/>
    </location>
</feature>
<dbReference type="WBParaSite" id="Pan_g20239.t1">
    <property type="protein sequence ID" value="Pan_g20239.t1"/>
    <property type="gene ID" value="Pan_g20239"/>
</dbReference>
<dbReference type="Proteomes" id="UP000492821">
    <property type="component" value="Unassembled WGS sequence"/>
</dbReference>
<name>A0A7E4VET1_PANRE</name>
<evidence type="ECO:0000313" key="3">
    <source>
        <dbReference type="Proteomes" id="UP000492821"/>
    </source>
</evidence>
<evidence type="ECO:0000256" key="2">
    <source>
        <dbReference type="SAM" id="MobiDB-lite"/>
    </source>
</evidence>
<evidence type="ECO:0000313" key="4">
    <source>
        <dbReference type="WBParaSite" id="Pan_g20239.t1"/>
    </source>
</evidence>
<feature type="compositionally biased region" description="Pro residues" evidence="2">
    <location>
        <begin position="1"/>
        <end position="11"/>
    </location>
</feature>
<proteinExistence type="predicted"/>
<keyword evidence="3" id="KW-1185">Reference proteome</keyword>